<dbReference type="EMBL" id="NFKE01000008">
    <property type="protein sequence ID" value="OUP33336.1"/>
    <property type="molecule type" value="Genomic_DNA"/>
</dbReference>
<dbReference type="GO" id="GO:0016758">
    <property type="term" value="F:hexosyltransferase activity"/>
    <property type="evidence" value="ECO:0007669"/>
    <property type="project" value="UniProtKB-ARBA"/>
</dbReference>
<keyword evidence="3" id="KW-0812">Transmembrane</keyword>
<dbReference type="PANTHER" id="PTHR22916:SF51">
    <property type="entry name" value="GLYCOSYLTRANSFERASE EPSH-RELATED"/>
    <property type="match status" value="1"/>
</dbReference>
<dbReference type="SUPFAM" id="SSF53448">
    <property type="entry name" value="Nucleotide-diphospho-sugar transferases"/>
    <property type="match status" value="1"/>
</dbReference>
<dbReference type="Gene3D" id="3.90.550.10">
    <property type="entry name" value="Spore Coat Polysaccharide Biosynthesis Protein SpsA, Chain A"/>
    <property type="match status" value="1"/>
</dbReference>
<evidence type="ECO:0000313" key="6">
    <source>
        <dbReference type="Proteomes" id="UP000196587"/>
    </source>
</evidence>
<keyword evidence="3" id="KW-0472">Membrane</keyword>
<keyword evidence="2" id="KW-0808">Transferase</keyword>
<name>A0A1Y4JNM4_9BACE</name>
<evidence type="ECO:0000256" key="2">
    <source>
        <dbReference type="ARBA" id="ARBA00022679"/>
    </source>
</evidence>
<evidence type="ECO:0000256" key="1">
    <source>
        <dbReference type="ARBA" id="ARBA00022676"/>
    </source>
</evidence>
<dbReference type="InterPro" id="IPR029044">
    <property type="entry name" value="Nucleotide-diphossugar_trans"/>
</dbReference>
<proteinExistence type="predicted"/>
<keyword evidence="3" id="KW-1133">Transmembrane helix</keyword>
<dbReference type="PANTHER" id="PTHR22916">
    <property type="entry name" value="GLYCOSYLTRANSFERASE"/>
    <property type="match status" value="1"/>
</dbReference>
<dbReference type="AlphaFoldDB" id="A0A1Y4JNM4"/>
<dbReference type="CDD" id="cd00761">
    <property type="entry name" value="Glyco_tranf_GTA_type"/>
    <property type="match status" value="1"/>
</dbReference>
<evidence type="ECO:0000259" key="4">
    <source>
        <dbReference type="Pfam" id="PF00535"/>
    </source>
</evidence>
<evidence type="ECO:0000313" key="5">
    <source>
        <dbReference type="EMBL" id="OUP33336.1"/>
    </source>
</evidence>
<comment type="caution">
    <text evidence="5">The sequence shown here is derived from an EMBL/GenBank/DDBJ whole genome shotgun (WGS) entry which is preliminary data.</text>
</comment>
<accession>A0A1Y4JNM4</accession>
<dbReference type="Pfam" id="PF00535">
    <property type="entry name" value="Glycos_transf_2"/>
    <property type="match status" value="1"/>
</dbReference>
<dbReference type="RefSeq" id="WP_087413053.1">
    <property type="nucleotide sequence ID" value="NZ_CALIXP010000072.1"/>
</dbReference>
<feature type="domain" description="Glycosyltransferase 2-like" evidence="4">
    <location>
        <begin position="6"/>
        <end position="167"/>
    </location>
</feature>
<feature type="transmembrane region" description="Helical" evidence="3">
    <location>
        <begin position="298"/>
        <end position="318"/>
    </location>
</feature>
<protein>
    <recommendedName>
        <fullName evidence="4">Glycosyltransferase 2-like domain-containing protein</fullName>
    </recommendedName>
</protein>
<gene>
    <name evidence="5" type="ORF">B5F24_12035</name>
</gene>
<evidence type="ECO:0000256" key="3">
    <source>
        <dbReference type="SAM" id="Phobius"/>
    </source>
</evidence>
<sequence>MMMNISIIIPVYKVEKFVERCVRSIMNQTYTEGVECIIVNDCTPDDSMKIVEKLIADYTGTISFKLLYHKQNCGLAAVRNTGMSAATGDYILHIDSDDYCEPDMLEKMYSKAIEENADIVVADCYINYPEKEVYSADYVPKFKREYVEALLTNAMVAVWNKLVRHNLYKDNNIRFIPGIDMGEDELVSHKLFYYADKVVYLPLAFVHYVCYNPNSYSSSVSRKSLSDILLVEKNLLNFYTDVGLSQTLYRELLLLRMRNWQRLLCYSGGRLQKKYNQHYSDISFWTVVKYYPSNITKIFVLLASLNMLSVANGLLSIYRKINYPHRKYITYNE</sequence>
<keyword evidence="1" id="KW-0328">Glycosyltransferase</keyword>
<reference evidence="6" key="1">
    <citation type="submission" date="2017-04" db="EMBL/GenBank/DDBJ databases">
        <title>Function of individual gut microbiota members based on whole genome sequencing of pure cultures obtained from chicken caecum.</title>
        <authorList>
            <person name="Medvecky M."/>
            <person name="Cejkova D."/>
            <person name="Polansky O."/>
            <person name="Karasova D."/>
            <person name="Kubasova T."/>
            <person name="Cizek A."/>
            <person name="Rychlik I."/>
        </authorList>
    </citation>
    <scope>NUCLEOTIDE SEQUENCE [LARGE SCALE GENOMIC DNA]</scope>
    <source>
        <strain evidence="6">An189</strain>
    </source>
</reference>
<dbReference type="Proteomes" id="UP000196587">
    <property type="component" value="Unassembled WGS sequence"/>
</dbReference>
<dbReference type="InterPro" id="IPR001173">
    <property type="entry name" value="Glyco_trans_2-like"/>
</dbReference>
<organism evidence="5 6">
    <name type="scientific">Bacteroides clarus</name>
    <dbReference type="NCBI Taxonomy" id="626929"/>
    <lineage>
        <taxon>Bacteria</taxon>
        <taxon>Pseudomonadati</taxon>
        <taxon>Bacteroidota</taxon>
        <taxon>Bacteroidia</taxon>
        <taxon>Bacteroidales</taxon>
        <taxon>Bacteroidaceae</taxon>
        <taxon>Bacteroides</taxon>
    </lineage>
</organism>